<dbReference type="GO" id="GO:0080188">
    <property type="term" value="P:gene silencing by siRNA-directed DNA methylation"/>
    <property type="evidence" value="ECO:0007669"/>
    <property type="project" value="InterPro"/>
</dbReference>
<evidence type="ECO:0000313" key="3">
    <source>
        <dbReference type="Proteomes" id="UP001064489"/>
    </source>
</evidence>
<gene>
    <name evidence="2" type="ORF">LWI28_001269</name>
</gene>
<reference evidence="2" key="1">
    <citation type="journal article" date="2022" name="Plant J.">
        <title>Strategies of tolerance reflected in two North American maple genomes.</title>
        <authorList>
            <person name="McEvoy S.L."/>
            <person name="Sezen U.U."/>
            <person name="Trouern-Trend A."/>
            <person name="McMahon S.M."/>
            <person name="Schaberg P.G."/>
            <person name="Yang J."/>
            <person name="Wegrzyn J.L."/>
            <person name="Swenson N.G."/>
        </authorList>
    </citation>
    <scope>NUCLEOTIDE SEQUENCE</scope>
    <source>
        <strain evidence="2">91603</strain>
    </source>
</reference>
<proteinExistence type="predicted"/>
<accession>A0AAD5INM2</accession>
<dbReference type="AlphaFoldDB" id="A0AAD5INM2"/>
<dbReference type="PANTHER" id="PTHR21596">
    <property type="entry name" value="RIBONUCLEASE P SUBUNIT P38"/>
    <property type="match status" value="1"/>
</dbReference>
<dbReference type="Pfam" id="PF03470">
    <property type="entry name" value="zf-XS"/>
    <property type="match status" value="1"/>
</dbReference>
<reference evidence="2" key="2">
    <citation type="submission" date="2023-02" db="EMBL/GenBank/DDBJ databases">
        <authorList>
            <person name="Swenson N.G."/>
            <person name="Wegrzyn J.L."/>
            <person name="Mcevoy S.L."/>
        </authorList>
    </citation>
    <scope>NUCLEOTIDE SEQUENCE</scope>
    <source>
        <strain evidence="2">91603</strain>
        <tissue evidence="2">Leaf</tissue>
    </source>
</reference>
<keyword evidence="3" id="KW-1185">Reference proteome</keyword>
<feature type="domain" description="Zinc finger-XS" evidence="1">
    <location>
        <begin position="42"/>
        <end position="75"/>
    </location>
</feature>
<sequence>MEYSSEEETYFSNFECNEYVEKPYEDLKATKYKVNVNDRLRCSFCPGKKKHDYKLEHLLQHASRVGKPSSNKSAK</sequence>
<organism evidence="2 3">
    <name type="scientific">Acer negundo</name>
    <name type="common">Box elder</name>
    <dbReference type="NCBI Taxonomy" id="4023"/>
    <lineage>
        <taxon>Eukaryota</taxon>
        <taxon>Viridiplantae</taxon>
        <taxon>Streptophyta</taxon>
        <taxon>Embryophyta</taxon>
        <taxon>Tracheophyta</taxon>
        <taxon>Spermatophyta</taxon>
        <taxon>Magnoliopsida</taxon>
        <taxon>eudicotyledons</taxon>
        <taxon>Gunneridae</taxon>
        <taxon>Pentapetalae</taxon>
        <taxon>rosids</taxon>
        <taxon>malvids</taxon>
        <taxon>Sapindales</taxon>
        <taxon>Sapindaceae</taxon>
        <taxon>Hippocastanoideae</taxon>
        <taxon>Acereae</taxon>
        <taxon>Acer</taxon>
    </lineage>
</organism>
<evidence type="ECO:0000313" key="2">
    <source>
        <dbReference type="EMBL" id="KAI9173429.1"/>
    </source>
</evidence>
<dbReference type="InterPro" id="IPR045177">
    <property type="entry name" value="FDM1-5/IDN2"/>
</dbReference>
<name>A0AAD5INM2_ACENE</name>
<dbReference type="Proteomes" id="UP001064489">
    <property type="component" value="Chromosome 8"/>
</dbReference>
<protein>
    <recommendedName>
        <fullName evidence="1">Zinc finger-XS domain-containing protein</fullName>
    </recommendedName>
</protein>
<dbReference type="PANTHER" id="PTHR21596:SF3">
    <property type="entry name" value="FACTOR OF DNA METHYLATION 1-RELATED"/>
    <property type="match status" value="1"/>
</dbReference>
<dbReference type="InterPro" id="IPR005381">
    <property type="entry name" value="Znf-XS_domain"/>
</dbReference>
<evidence type="ECO:0000259" key="1">
    <source>
        <dbReference type="Pfam" id="PF03470"/>
    </source>
</evidence>
<dbReference type="EMBL" id="JAJSOW010000103">
    <property type="protein sequence ID" value="KAI9173429.1"/>
    <property type="molecule type" value="Genomic_DNA"/>
</dbReference>
<comment type="caution">
    <text evidence="2">The sequence shown here is derived from an EMBL/GenBank/DDBJ whole genome shotgun (WGS) entry which is preliminary data.</text>
</comment>